<dbReference type="Pfam" id="PF01209">
    <property type="entry name" value="Ubie_methyltran"/>
    <property type="match status" value="1"/>
</dbReference>
<dbReference type="PANTHER" id="PTHR43591">
    <property type="entry name" value="METHYLTRANSFERASE"/>
    <property type="match status" value="1"/>
</dbReference>
<dbReference type="GO" id="GO:0032259">
    <property type="term" value="P:methylation"/>
    <property type="evidence" value="ECO:0007669"/>
    <property type="project" value="UniProtKB-KW"/>
</dbReference>
<dbReference type="InterPro" id="IPR029063">
    <property type="entry name" value="SAM-dependent_MTases_sf"/>
</dbReference>
<comment type="caution">
    <text evidence="4">The sequence shown here is derived from an EMBL/GenBank/DDBJ whole genome shotgun (WGS) entry which is preliminary data.</text>
</comment>
<dbReference type="NCBIfam" id="TIGR01934">
    <property type="entry name" value="MenG_MenH_UbiE"/>
    <property type="match status" value="1"/>
</dbReference>
<keyword evidence="2 4" id="KW-0808">Transferase</keyword>
<dbReference type="InterPro" id="IPR023576">
    <property type="entry name" value="UbiE/COQ5_MeTrFase_CS"/>
</dbReference>
<gene>
    <name evidence="4" type="ORF">EVJ48_07575</name>
</gene>
<dbReference type="GO" id="GO:0008168">
    <property type="term" value="F:methyltransferase activity"/>
    <property type="evidence" value="ECO:0007669"/>
    <property type="project" value="UniProtKB-KW"/>
</dbReference>
<dbReference type="Gene3D" id="3.40.50.150">
    <property type="entry name" value="Vaccinia Virus protein VP39"/>
    <property type="match status" value="1"/>
</dbReference>
<dbReference type="PROSITE" id="PS51608">
    <property type="entry name" value="SAM_MT_UBIE"/>
    <property type="match status" value="1"/>
</dbReference>
<dbReference type="EMBL" id="SHMQ01000022">
    <property type="protein sequence ID" value="RZV38192.1"/>
    <property type="molecule type" value="Genomic_DNA"/>
</dbReference>
<reference evidence="4 5" key="1">
    <citation type="submission" date="2019-01" db="EMBL/GenBank/DDBJ databases">
        <title>Insights into ecological role of a new deltaproteobacterial order Candidatus Sinidesulfobacterales (Sva0485) by metagenomics and metatranscriptomics.</title>
        <authorList>
            <person name="Tan S."/>
            <person name="Liu J."/>
            <person name="Fang Y."/>
            <person name="Hedlund B."/>
            <person name="Lian Z.-H."/>
            <person name="Huang L.-Y."/>
            <person name="Li J.-T."/>
            <person name="Huang L.-N."/>
            <person name="Li W.-J."/>
            <person name="Jiang H.-C."/>
            <person name="Dong H.-L."/>
            <person name="Shu W.-S."/>
        </authorList>
    </citation>
    <scope>NUCLEOTIDE SEQUENCE [LARGE SCALE GENOMIC DNA]</scope>
    <source>
        <strain evidence="4">AP4</strain>
    </source>
</reference>
<evidence type="ECO:0000313" key="4">
    <source>
        <dbReference type="EMBL" id="RZV38192.1"/>
    </source>
</evidence>
<evidence type="ECO:0000313" key="5">
    <source>
        <dbReference type="Proteomes" id="UP000322454"/>
    </source>
</evidence>
<organism evidence="4 5">
    <name type="scientific">Candidatus Acidulodesulfobacterium acidiphilum</name>
    <dbReference type="NCBI Taxonomy" id="2597224"/>
    <lineage>
        <taxon>Bacteria</taxon>
        <taxon>Deltaproteobacteria</taxon>
        <taxon>Candidatus Acidulodesulfobacterales</taxon>
        <taxon>Candidatus Acidulodesulfobacterium</taxon>
    </lineage>
</organism>
<protein>
    <submittedName>
        <fullName evidence="4">Ubiquinone/menaquinone biosynthesis methyltransferase</fullName>
        <ecNumber evidence="4">2.1.1.-</ecNumber>
    </submittedName>
</protein>
<dbReference type="CDD" id="cd02440">
    <property type="entry name" value="AdoMet_MTases"/>
    <property type="match status" value="1"/>
</dbReference>
<dbReference type="Proteomes" id="UP000322454">
    <property type="component" value="Unassembled WGS sequence"/>
</dbReference>
<evidence type="ECO:0000256" key="1">
    <source>
        <dbReference type="ARBA" id="ARBA00022603"/>
    </source>
</evidence>
<evidence type="ECO:0000256" key="3">
    <source>
        <dbReference type="ARBA" id="ARBA00022691"/>
    </source>
</evidence>
<keyword evidence="4" id="KW-0830">Ubiquinone</keyword>
<evidence type="ECO:0000256" key="2">
    <source>
        <dbReference type="ARBA" id="ARBA00022679"/>
    </source>
</evidence>
<dbReference type="EC" id="2.1.1.-" evidence="4"/>
<dbReference type="AlphaFoldDB" id="A0A520XAN3"/>
<keyword evidence="3" id="KW-0949">S-adenosyl-L-methionine</keyword>
<name>A0A520XAN3_9DELT</name>
<sequence>MSEKINNIFTSIAEVYDFWGHVFSFGIDGLWRLEVAKEAVSSDNGNLGDYRILDVATGTGSIAIDISRKAKAANKHVEIVGVDFNADMVNIAENKIKKKKINNICFKVEDAMDLVEPGCAYDVVTAGFLLRNVDDVETFSDELRRVLKKGGKFIILEMGRPENNFFNIFFKIYFIFIRLIGSFIDKKAYEWLTYSILAFDRKKMLKILGEKRFKDLKIKNLPFHIGFIITGIKS</sequence>
<dbReference type="InterPro" id="IPR004033">
    <property type="entry name" value="UbiE/COQ5_MeTrFase"/>
</dbReference>
<dbReference type="SUPFAM" id="SSF53335">
    <property type="entry name" value="S-adenosyl-L-methionine-dependent methyltransferases"/>
    <property type="match status" value="1"/>
</dbReference>
<dbReference type="PANTHER" id="PTHR43591:SF24">
    <property type="entry name" value="2-METHOXY-6-POLYPRENYL-1,4-BENZOQUINOL METHYLASE, MITOCHONDRIAL"/>
    <property type="match status" value="1"/>
</dbReference>
<dbReference type="PROSITE" id="PS01184">
    <property type="entry name" value="UBIE_2"/>
    <property type="match status" value="1"/>
</dbReference>
<dbReference type="GO" id="GO:0042181">
    <property type="term" value="P:ketone biosynthetic process"/>
    <property type="evidence" value="ECO:0007669"/>
    <property type="project" value="UniProtKB-ARBA"/>
</dbReference>
<accession>A0A520XAN3</accession>
<keyword evidence="1 4" id="KW-0489">Methyltransferase</keyword>
<proteinExistence type="predicted"/>